<feature type="region of interest" description="Disordered" evidence="1">
    <location>
        <begin position="138"/>
        <end position="161"/>
    </location>
</feature>
<keyword evidence="2" id="KW-0812">Transmembrane</keyword>
<reference evidence="3" key="1">
    <citation type="journal article" date="2019" name="bioRxiv">
        <title>The Genome of the Zebra Mussel, Dreissena polymorpha: A Resource for Invasive Species Research.</title>
        <authorList>
            <person name="McCartney M.A."/>
            <person name="Auch B."/>
            <person name="Kono T."/>
            <person name="Mallez S."/>
            <person name="Zhang Y."/>
            <person name="Obille A."/>
            <person name="Becker A."/>
            <person name="Abrahante J.E."/>
            <person name="Garbe J."/>
            <person name="Badalamenti J.P."/>
            <person name="Herman A."/>
            <person name="Mangelson H."/>
            <person name="Liachko I."/>
            <person name="Sullivan S."/>
            <person name="Sone E.D."/>
            <person name="Koren S."/>
            <person name="Silverstein K.A.T."/>
            <person name="Beckman K.B."/>
            <person name="Gohl D.M."/>
        </authorList>
    </citation>
    <scope>NUCLEOTIDE SEQUENCE</scope>
    <source>
        <strain evidence="3">Duluth1</strain>
        <tissue evidence="3">Whole animal</tissue>
    </source>
</reference>
<keyword evidence="2" id="KW-1133">Transmembrane helix</keyword>
<keyword evidence="2" id="KW-0472">Membrane</keyword>
<evidence type="ECO:0000256" key="2">
    <source>
        <dbReference type="SAM" id="Phobius"/>
    </source>
</evidence>
<dbReference type="AlphaFoldDB" id="A0A9D4K7S8"/>
<evidence type="ECO:0000313" key="3">
    <source>
        <dbReference type="EMBL" id="KAH3834447.1"/>
    </source>
</evidence>
<name>A0A9D4K7S8_DREPO</name>
<dbReference type="Proteomes" id="UP000828390">
    <property type="component" value="Unassembled WGS sequence"/>
</dbReference>
<feature type="transmembrane region" description="Helical" evidence="2">
    <location>
        <begin position="41"/>
        <end position="62"/>
    </location>
</feature>
<dbReference type="EMBL" id="JAIWYP010000004">
    <property type="protein sequence ID" value="KAH3834447.1"/>
    <property type="molecule type" value="Genomic_DNA"/>
</dbReference>
<evidence type="ECO:0000313" key="4">
    <source>
        <dbReference type="Proteomes" id="UP000828390"/>
    </source>
</evidence>
<organism evidence="3 4">
    <name type="scientific">Dreissena polymorpha</name>
    <name type="common">Zebra mussel</name>
    <name type="synonym">Mytilus polymorpha</name>
    <dbReference type="NCBI Taxonomy" id="45954"/>
    <lineage>
        <taxon>Eukaryota</taxon>
        <taxon>Metazoa</taxon>
        <taxon>Spiralia</taxon>
        <taxon>Lophotrochozoa</taxon>
        <taxon>Mollusca</taxon>
        <taxon>Bivalvia</taxon>
        <taxon>Autobranchia</taxon>
        <taxon>Heteroconchia</taxon>
        <taxon>Euheterodonta</taxon>
        <taxon>Imparidentia</taxon>
        <taxon>Neoheterodontei</taxon>
        <taxon>Myida</taxon>
        <taxon>Dreissenoidea</taxon>
        <taxon>Dreissenidae</taxon>
        <taxon>Dreissena</taxon>
    </lineage>
</organism>
<sequence length="201" mass="22955">MSIFLNDIPDVLGVTKHTLVFYCWKGSAFGNQTLFVGQIEIAMQLVIITLMIIICIVVRQLARKNLRTNCKVTTPDFLLDPDDTDEFKLKYINQRDKVHVLIMEASDENGKILVEENKIIEQNIKPILPGSSIRRSRRVATNDAEESSKSSGNLSDYGLTMPDDHNELNRHSLSIRQSVFLGHKHLSCMYQFYITLFGYCL</sequence>
<protein>
    <submittedName>
        <fullName evidence="3">Uncharacterized protein</fullName>
    </submittedName>
</protein>
<proteinExistence type="predicted"/>
<accession>A0A9D4K7S8</accession>
<keyword evidence="4" id="KW-1185">Reference proteome</keyword>
<evidence type="ECO:0000256" key="1">
    <source>
        <dbReference type="SAM" id="MobiDB-lite"/>
    </source>
</evidence>
<gene>
    <name evidence="3" type="ORF">DPMN_107773</name>
</gene>
<comment type="caution">
    <text evidence="3">The sequence shown here is derived from an EMBL/GenBank/DDBJ whole genome shotgun (WGS) entry which is preliminary data.</text>
</comment>
<reference evidence="3" key="2">
    <citation type="submission" date="2020-11" db="EMBL/GenBank/DDBJ databases">
        <authorList>
            <person name="McCartney M.A."/>
            <person name="Auch B."/>
            <person name="Kono T."/>
            <person name="Mallez S."/>
            <person name="Becker A."/>
            <person name="Gohl D.M."/>
            <person name="Silverstein K.A.T."/>
            <person name="Koren S."/>
            <person name="Bechman K.B."/>
            <person name="Herman A."/>
            <person name="Abrahante J.E."/>
            <person name="Garbe J."/>
        </authorList>
    </citation>
    <scope>NUCLEOTIDE SEQUENCE</scope>
    <source>
        <strain evidence="3">Duluth1</strain>
        <tissue evidence="3">Whole animal</tissue>
    </source>
</reference>